<evidence type="ECO:0008006" key="4">
    <source>
        <dbReference type="Google" id="ProtNLM"/>
    </source>
</evidence>
<dbReference type="Proteomes" id="UP000646426">
    <property type="component" value="Unassembled WGS sequence"/>
</dbReference>
<feature type="compositionally biased region" description="Low complexity" evidence="1">
    <location>
        <begin position="68"/>
        <end position="79"/>
    </location>
</feature>
<keyword evidence="3" id="KW-1185">Reference proteome</keyword>
<feature type="region of interest" description="Disordered" evidence="1">
    <location>
        <begin position="1"/>
        <end position="25"/>
    </location>
</feature>
<dbReference type="AlphaFoldDB" id="A0A918SZM4"/>
<evidence type="ECO:0000256" key="1">
    <source>
        <dbReference type="SAM" id="MobiDB-lite"/>
    </source>
</evidence>
<protein>
    <recommendedName>
        <fullName evidence="4">DUF2894 domain-containing protein</fullName>
    </recommendedName>
</protein>
<proteinExistence type="predicted"/>
<gene>
    <name evidence="2" type="ORF">GCM10007067_10510</name>
</gene>
<evidence type="ECO:0000313" key="2">
    <source>
        <dbReference type="EMBL" id="GHA75294.1"/>
    </source>
</evidence>
<feature type="region of interest" description="Disordered" evidence="1">
    <location>
        <begin position="68"/>
        <end position="92"/>
    </location>
</feature>
<reference evidence="2" key="2">
    <citation type="submission" date="2020-09" db="EMBL/GenBank/DDBJ databases">
        <authorList>
            <person name="Sun Q."/>
            <person name="Kim S."/>
        </authorList>
    </citation>
    <scope>NUCLEOTIDE SEQUENCE</scope>
    <source>
        <strain evidence="2">KCTC 23077</strain>
    </source>
</reference>
<accession>A0A918SZM4</accession>
<evidence type="ECO:0000313" key="3">
    <source>
        <dbReference type="Proteomes" id="UP000646426"/>
    </source>
</evidence>
<dbReference type="Pfam" id="PF11445">
    <property type="entry name" value="DUF2894"/>
    <property type="match status" value="1"/>
</dbReference>
<organism evidence="2 3">
    <name type="scientific">Cognatilysobacter bugurensis</name>
    <dbReference type="NCBI Taxonomy" id="543356"/>
    <lineage>
        <taxon>Bacteria</taxon>
        <taxon>Pseudomonadati</taxon>
        <taxon>Pseudomonadota</taxon>
        <taxon>Gammaproteobacteria</taxon>
        <taxon>Lysobacterales</taxon>
        <taxon>Lysobacteraceae</taxon>
        <taxon>Cognatilysobacter</taxon>
    </lineage>
</organism>
<dbReference type="EMBL" id="BMYD01000001">
    <property type="protein sequence ID" value="GHA75294.1"/>
    <property type="molecule type" value="Genomic_DNA"/>
</dbReference>
<feature type="compositionally biased region" description="Basic residues" evidence="1">
    <location>
        <begin position="81"/>
        <end position="92"/>
    </location>
</feature>
<name>A0A918SZM4_9GAMM</name>
<sequence>MCGDARAESQLREALEEAPENAGPLNSASLVHRALTLMREVSPEYLAPFMAYVDALAWLEGMDMHSASAATASPAGAGSNKRSRAKPRARRG</sequence>
<dbReference type="InterPro" id="IPR021549">
    <property type="entry name" value="DUF2894"/>
</dbReference>
<feature type="compositionally biased region" description="Basic and acidic residues" evidence="1">
    <location>
        <begin position="1"/>
        <end position="15"/>
    </location>
</feature>
<reference evidence="2" key="1">
    <citation type="journal article" date="2014" name="Int. J. Syst. Evol. Microbiol.">
        <title>Complete genome sequence of Corynebacterium casei LMG S-19264T (=DSM 44701T), isolated from a smear-ripened cheese.</title>
        <authorList>
            <consortium name="US DOE Joint Genome Institute (JGI-PGF)"/>
            <person name="Walter F."/>
            <person name="Albersmeier A."/>
            <person name="Kalinowski J."/>
            <person name="Ruckert C."/>
        </authorList>
    </citation>
    <scope>NUCLEOTIDE SEQUENCE</scope>
    <source>
        <strain evidence="2">KCTC 23077</strain>
    </source>
</reference>
<comment type="caution">
    <text evidence="2">The sequence shown here is derived from an EMBL/GenBank/DDBJ whole genome shotgun (WGS) entry which is preliminary data.</text>
</comment>